<evidence type="ECO:0000256" key="4">
    <source>
        <dbReference type="SAM" id="SignalP"/>
    </source>
</evidence>
<feature type="domain" description="VIT" evidence="5">
    <location>
        <begin position="19"/>
        <end position="147"/>
    </location>
</feature>
<keyword evidence="2" id="KW-0175">Coiled coil</keyword>
<dbReference type="Pfam" id="PF08487">
    <property type="entry name" value="VIT"/>
    <property type="match status" value="1"/>
</dbReference>
<dbReference type="Gene3D" id="1.25.40.10">
    <property type="entry name" value="Tetratricopeptide repeat domain"/>
    <property type="match status" value="1"/>
</dbReference>
<dbReference type="PROSITE" id="PS52016">
    <property type="entry name" value="TONB_DEPENDENT_REC_3"/>
    <property type="match status" value="1"/>
</dbReference>
<evidence type="ECO:0000256" key="1">
    <source>
        <dbReference type="PROSITE-ProRule" id="PRU01360"/>
    </source>
</evidence>
<protein>
    <submittedName>
        <fullName evidence="6">VIT domain-containing protein</fullName>
    </submittedName>
</protein>
<dbReference type="SUPFAM" id="SSF53300">
    <property type="entry name" value="vWA-like"/>
    <property type="match status" value="1"/>
</dbReference>
<keyword evidence="1" id="KW-0813">Transport</keyword>
<keyword evidence="1" id="KW-0472">Membrane</keyword>
<dbReference type="RefSeq" id="WP_303279228.1">
    <property type="nucleotide sequence ID" value="NZ_JAUOEK010000155.1"/>
</dbReference>
<dbReference type="SUPFAM" id="SSF49464">
    <property type="entry name" value="Carboxypeptidase regulatory domain-like"/>
    <property type="match status" value="1"/>
</dbReference>
<comment type="similarity">
    <text evidence="1">Belongs to the TonB-dependent receptor family.</text>
</comment>
<sequence length="1164" mass="133727">MKSLLIFFIALTVSMQIQAQEIPEVILKDSTSLKLTELHIKTNIIGNIATTTYNMKFYNSTERVLEGELSFPLGQGQSVIDFAMDVNGKLRHAVIVEKELGRVAYESTVRQIIDPGLLEKTKGNNYKARVYPIPANGFKEIEITYEQVLFANNKLHVYLLPLNFKNNLSKFSVGIKAFDKSNIQIVDTNNYPGFKFLDDNKNTKTAYFEAENYIPNTPITVELELEDSESITVYNDYFNLYKVFDPKPRLKRKPKSITLLWDMSYSMEHRNLDKELELLSLYIKHLGNVKIEFVSFNNRVNRSKYFEIKSGNWQRLKNEIKNINYDGGTSFVDLNKYKADEYLLFTDGMDNLGELNKVKSPIYTINAVTSANHDKLQQIATQSSGNYINLSIKSIDASFKLLTNETYQFLGTTINDNVFEMYPIKNTNVTQDFSLSGRFKEATEIELLFGYNNEITDRFKINLNRAGHSPIVKRLWAKQKLEYLNTKKLKEKIITLAKKHNLITNYTSMIILDRIEDYVRYKIEPPKELKEEYKKRLQLSKANEEERQEDLNYRKEELDEDYVELMKWYNKDFSKLKKEKKIVKKENIPSNNRTDTIKNQESNTNSNPLSNQVRITSQNQNNLAANSLVRVDTTKHFVQGVIRDSKGLPLTGANVYVKNKSKGTVTDFDGNYAINVDAGDVLVFSYIGFISKEVELNSESVVNVSLDEDVSMLDEVIVVGYGVQKKSSITGCVSVVTSISSESSSDNSLANVLQGKVSGVDIKQSTGEPGSSVSVEIRGQNLVSDGNAPLYVIDGVPYTEEGYREILPNDISSIEVLENNTASAIYGSRGSSGVIIITTKSGIETNFDRIAELNKKINEEIQFKTWTPNASYIQKLSKIRTKNEAYKKYLELRKKYRNTPTFFIDIAEFFESINEYELAVQIITNLIEIDIDNHELMRALAYKLESLEKNHLTVHVYKEILKLRPEEPQSYRDLALAYENIREYQKAFDLLYKIIDGELLEKDEDERFYGIEQIAYVEACHMVTKYGRKIKLDYNQKRLIKDLKVDVRVVIDWNHNNTDLDLWVENPNAEKILYSNKNSKNGGRLSEDMTEGYGPEEFMIKKAFKGDYNILIDYYGDEVQKISGPTTLKVTMFTNYGSKNETKKVKILRLDKEEDELEVGKIKF</sequence>
<dbReference type="InterPro" id="IPR037066">
    <property type="entry name" value="Plug_dom_sf"/>
</dbReference>
<feature type="signal peptide" evidence="4">
    <location>
        <begin position="1"/>
        <end position="19"/>
    </location>
</feature>
<feature type="region of interest" description="Disordered" evidence="3">
    <location>
        <begin position="584"/>
        <end position="608"/>
    </location>
</feature>
<dbReference type="Pfam" id="PF09906">
    <property type="entry name" value="DUF2135"/>
    <property type="match status" value="1"/>
</dbReference>
<dbReference type="PANTHER" id="PTHR45737:SF6">
    <property type="entry name" value="VON WILLEBRAND FACTOR A DOMAIN-CONTAINING PROTEIN 5A"/>
    <property type="match status" value="1"/>
</dbReference>
<evidence type="ECO:0000259" key="5">
    <source>
        <dbReference type="PROSITE" id="PS51468"/>
    </source>
</evidence>
<dbReference type="InterPro" id="IPR012910">
    <property type="entry name" value="Plug_dom"/>
</dbReference>
<evidence type="ECO:0000313" key="7">
    <source>
        <dbReference type="Proteomes" id="UP001176883"/>
    </source>
</evidence>
<accession>A0ABT8WEP0</accession>
<dbReference type="PANTHER" id="PTHR45737">
    <property type="entry name" value="VON WILLEBRAND FACTOR A DOMAIN-CONTAINING PROTEIN 5A"/>
    <property type="match status" value="1"/>
</dbReference>
<organism evidence="6 7">
    <name type="scientific">Flavivirga aquimarina</name>
    <dbReference type="NCBI Taxonomy" id="2027862"/>
    <lineage>
        <taxon>Bacteria</taxon>
        <taxon>Pseudomonadati</taxon>
        <taxon>Bacteroidota</taxon>
        <taxon>Flavobacteriia</taxon>
        <taxon>Flavobacteriales</taxon>
        <taxon>Flavobacteriaceae</taxon>
        <taxon>Flavivirga</taxon>
    </lineage>
</organism>
<keyword evidence="1" id="KW-1134">Transmembrane beta strand</keyword>
<proteinExistence type="inferred from homology"/>
<comment type="caution">
    <text evidence="6">The sequence shown here is derived from an EMBL/GenBank/DDBJ whole genome shotgun (WGS) entry which is preliminary data.</text>
</comment>
<dbReference type="Gene3D" id="2.170.130.10">
    <property type="entry name" value="TonB-dependent receptor, plug domain"/>
    <property type="match status" value="1"/>
</dbReference>
<keyword evidence="7" id="KW-1185">Reference proteome</keyword>
<dbReference type="PROSITE" id="PS51468">
    <property type="entry name" value="VIT"/>
    <property type="match status" value="1"/>
</dbReference>
<dbReference type="InterPro" id="IPR039426">
    <property type="entry name" value="TonB-dep_rcpt-like"/>
</dbReference>
<dbReference type="CDD" id="cd00198">
    <property type="entry name" value="vWFA"/>
    <property type="match status" value="1"/>
</dbReference>
<evidence type="ECO:0000256" key="2">
    <source>
        <dbReference type="SAM" id="Coils"/>
    </source>
</evidence>
<reference evidence="6" key="1">
    <citation type="submission" date="2023-07" db="EMBL/GenBank/DDBJ databases">
        <title>Two novel species in the genus Flavivirga.</title>
        <authorList>
            <person name="Kwon K."/>
        </authorList>
    </citation>
    <scope>NUCLEOTIDE SEQUENCE</scope>
    <source>
        <strain evidence="6">KCTC 52353</strain>
    </source>
</reference>
<dbReference type="SUPFAM" id="SSF48452">
    <property type="entry name" value="TPR-like"/>
    <property type="match status" value="1"/>
</dbReference>
<feature type="compositionally biased region" description="Polar residues" evidence="3">
    <location>
        <begin position="588"/>
        <end position="608"/>
    </location>
</feature>
<evidence type="ECO:0000313" key="6">
    <source>
        <dbReference type="EMBL" id="MDO5971513.1"/>
    </source>
</evidence>
<dbReference type="InterPro" id="IPR019220">
    <property type="entry name" value="DUF2135"/>
</dbReference>
<dbReference type="EMBL" id="JAUOEK010000155">
    <property type="protein sequence ID" value="MDO5971513.1"/>
    <property type="molecule type" value="Genomic_DNA"/>
</dbReference>
<dbReference type="InterPro" id="IPR011990">
    <property type="entry name" value="TPR-like_helical_dom_sf"/>
</dbReference>
<keyword evidence="1" id="KW-0812">Transmembrane</keyword>
<feature type="chain" id="PRO_5045251647" evidence="4">
    <location>
        <begin position="20"/>
        <end position="1164"/>
    </location>
</feature>
<dbReference type="Gene3D" id="2.60.40.1120">
    <property type="entry name" value="Carboxypeptidase-like, regulatory domain"/>
    <property type="match status" value="1"/>
</dbReference>
<name>A0ABT8WEP0_9FLAO</name>
<evidence type="ECO:0000256" key="3">
    <source>
        <dbReference type="SAM" id="MobiDB-lite"/>
    </source>
</evidence>
<dbReference type="Proteomes" id="UP001176883">
    <property type="component" value="Unassembled WGS sequence"/>
</dbReference>
<dbReference type="InterPro" id="IPR013694">
    <property type="entry name" value="VIT"/>
</dbReference>
<keyword evidence="1" id="KW-0998">Cell outer membrane</keyword>
<gene>
    <name evidence="6" type="ORF">Q4Q35_17030</name>
</gene>
<dbReference type="Pfam" id="PF07715">
    <property type="entry name" value="Plug"/>
    <property type="match status" value="1"/>
</dbReference>
<keyword evidence="4" id="KW-0732">Signal</keyword>
<feature type="coiled-coil region" evidence="2">
    <location>
        <begin position="529"/>
        <end position="561"/>
    </location>
</feature>
<dbReference type="SUPFAM" id="SSF56935">
    <property type="entry name" value="Porins"/>
    <property type="match status" value="1"/>
</dbReference>
<dbReference type="Gene3D" id="3.40.50.410">
    <property type="entry name" value="von Willebrand factor, type A domain"/>
    <property type="match status" value="1"/>
</dbReference>
<comment type="subcellular location">
    <subcellularLocation>
        <location evidence="1">Cell outer membrane</location>
        <topology evidence="1">Multi-pass membrane protein</topology>
    </subcellularLocation>
</comment>
<dbReference type="InterPro" id="IPR036465">
    <property type="entry name" value="vWFA_dom_sf"/>
</dbReference>
<dbReference type="InterPro" id="IPR008969">
    <property type="entry name" value="CarboxyPept-like_regulatory"/>
</dbReference>
<dbReference type="Pfam" id="PF13715">
    <property type="entry name" value="CarbopepD_reg_2"/>
    <property type="match status" value="1"/>
</dbReference>